<reference evidence="2" key="2">
    <citation type="journal article" date="2017" name="Nat. Plants">
        <title>The Aegilops tauschii genome reveals multiple impacts of transposons.</title>
        <authorList>
            <person name="Zhao G."/>
            <person name="Zou C."/>
            <person name="Li K."/>
            <person name="Wang K."/>
            <person name="Li T."/>
            <person name="Gao L."/>
            <person name="Zhang X."/>
            <person name="Wang H."/>
            <person name="Yang Z."/>
            <person name="Liu X."/>
            <person name="Jiang W."/>
            <person name="Mao L."/>
            <person name="Kong X."/>
            <person name="Jiao Y."/>
            <person name="Jia J."/>
        </authorList>
    </citation>
    <scope>NUCLEOTIDE SEQUENCE [LARGE SCALE GENOMIC DNA]</scope>
    <source>
        <strain evidence="2">cv. AL8/78</strain>
    </source>
</reference>
<sequence>MNLLFFAFAFANEHSYICLLFKYCNVLFSRLQMSTVTYDFCCNTAIFVFLKYQQHTNVSLLTFIYKISETVFLCEASRLCSCVPTCRSTKKVPVQAKFWLGHCMTMAVLFW</sequence>
<dbReference type="AlphaFoldDB" id="A0A453REY2"/>
<protein>
    <submittedName>
        <fullName evidence="1">Uncharacterized protein</fullName>
    </submittedName>
</protein>
<name>A0A453REY2_AEGTS</name>
<dbReference type="EnsemblPlants" id="AET7Gv20560500.10">
    <property type="protein sequence ID" value="AET7Gv20560500.10"/>
    <property type="gene ID" value="AET7Gv20560500"/>
</dbReference>
<dbReference type="Gramene" id="AET7Gv20560500.10">
    <property type="protein sequence ID" value="AET7Gv20560500.10"/>
    <property type="gene ID" value="AET7Gv20560500"/>
</dbReference>
<reference evidence="2" key="1">
    <citation type="journal article" date="2014" name="Science">
        <title>Ancient hybridizations among the ancestral genomes of bread wheat.</title>
        <authorList>
            <consortium name="International Wheat Genome Sequencing Consortium,"/>
            <person name="Marcussen T."/>
            <person name="Sandve S.R."/>
            <person name="Heier L."/>
            <person name="Spannagl M."/>
            <person name="Pfeifer M."/>
            <person name="Jakobsen K.S."/>
            <person name="Wulff B.B."/>
            <person name="Steuernagel B."/>
            <person name="Mayer K.F."/>
            <person name="Olsen O.A."/>
        </authorList>
    </citation>
    <scope>NUCLEOTIDE SEQUENCE [LARGE SCALE GENOMIC DNA]</scope>
    <source>
        <strain evidence="2">cv. AL8/78</strain>
    </source>
</reference>
<proteinExistence type="predicted"/>
<dbReference type="Proteomes" id="UP000015105">
    <property type="component" value="Chromosome 7D"/>
</dbReference>
<reference evidence="1" key="3">
    <citation type="journal article" date="2017" name="Nature">
        <title>Genome sequence of the progenitor of the wheat D genome Aegilops tauschii.</title>
        <authorList>
            <person name="Luo M.C."/>
            <person name="Gu Y.Q."/>
            <person name="Puiu D."/>
            <person name="Wang H."/>
            <person name="Twardziok S.O."/>
            <person name="Deal K.R."/>
            <person name="Huo N."/>
            <person name="Zhu T."/>
            <person name="Wang L."/>
            <person name="Wang Y."/>
            <person name="McGuire P.E."/>
            <person name="Liu S."/>
            <person name="Long H."/>
            <person name="Ramasamy R.K."/>
            <person name="Rodriguez J.C."/>
            <person name="Van S.L."/>
            <person name="Yuan L."/>
            <person name="Wang Z."/>
            <person name="Xia Z."/>
            <person name="Xiao L."/>
            <person name="Anderson O.D."/>
            <person name="Ouyang S."/>
            <person name="Liang Y."/>
            <person name="Zimin A.V."/>
            <person name="Pertea G."/>
            <person name="Qi P."/>
            <person name="Bennetzen J.L."/>
            <person name="Dai X."/>
            <person name="Dawson M.W."/>
            <person name="Muller H.G."/>
            <person name="Kugler K."/>
            <person name="Rivarola-Duarte L."/>
            <person name="Spannagl M."/>
            <person name="Mayer K.F.X."/>
            <person name="Lu F.H."/>
            <person name="Bevan M.W."/>
            <person name="Leroy P."/>
            <person name="Li P."/>
            <person name="You F.M."/>
            <person name="Sun Q."/>
            <person name="Liu Z."/>
            <person name="Lyons E."/>
            <person name="Wicker T."/>
            <person name="Salzberg S.L."/>
            <person name="Devos K.M."/>
            <person name="Dvorak J."/>
        </authorList>
    </citation>
    <scope>NUCLEOTIDE SEQUENCE [LARGE SCALE GENOMIC DNA]</scope>
    <source>
        <strain evidence="1">cv. AL8/78</strain>
    </source>
</reference>
<keyword evidence="2" id="KW-1185">Reference proteome</keyword>
<organism evidence="1 2">
    <name type="scientific">Aegilops tauschii subsp. strangulata</name>
    <name type="common">Goatgrass</name>
    <dbReference type="NCBI Taxonomy" id="200361"/>
    <lineage>
        <taxon>Eukaryota</taxon>
        <taxon>Viridiplantae</taxon>
        <taxon>Streptophyta</taxon>
        <taxon>Embryophyta</taxon>
        <taxon>Tracheophyta</taxon>
        <taxon>Spermatophyta</taxon>
        <taxon>Magnoliopsida</taxon>
        <taxon>Liliopsida</taxon>
        <taxon>Poales</taxon>
        <taxon>Poaceae</taxon>
        <taxon>BOP clade</taxon>
        <taxon>Pooideae</taxon>
        <taxon>Triticodae</taxon>
        <taxon>Triticeae</taxon>
        <taxon>Triticinae</taxon>
        <taxon>Aegilops</taxon>
    </lineage>
</organism>
<evidence type="ECO:0000313" key="1">
    <source>
        <dbReference type="EnsemblPlants" id="AET7Gv20560500.10"/>
    </source>
</evidence>
<reference evidence="1" key="5">
    <citation type="journal article" date="2021" name="G3 (Bethesda)">
        <title>Aegilops tauschii genome assembly Aet v5.0 features greater sequence contiguity and improved annotation.</title>
        <authorList>
            <person name="Wang L."/>
            <person name="Zhu T."/>
            <person name="Rodriguez J.C."/>
            <person name="Deal K.R."/>
            <person name="Dubcovsky J."/>
            <person name="McGuire P.E."/>
            <person name="Lux T."/>
            <person name="Spannagl M."/>
            <person name="Mayer K.F.X."/>
            <person name="Baldrich P."/>
            <person name="Meyers B.C."/>
            <person name="Huo N."/>
            <person name="Gu Y.Q."/>
            <person name="Zhou H."/>
            <person name="Devos K.M."/>
            <person name="Bennetzen J.L."/>
            <person name="Unver T."/>
            <person name="Budak H."/>
            <person name="Gulick P.J."/>
            <person name="Galiba G."/>
            <person name="Kalapos B."/>
            <person name="Nelson D.R."/>
            <person name="Li P."/>
            <person name="You F.M."/>
            <person name="Luo M.C."/>
            <person name="Dvorak J."/>
        </authorList>
    </citation>
    <scope>NUCLEOTIDE SEQUENCE [LARGE SCALE GENOMIC DNA]</scope>
    <source>
        <strain evidence="1">cv. AL8/78</strain>
    </source>
</reference>
<evidence type="ECO:0000313" key="2">
    <source>
        <dbReference type="Proteomes" id="UP000015105"/>
    </source>
</evidence>
<reference evidence="1" key="4">
    <citation type="submission" date="2019-03" db="UniProtKB">
        <authorList>
            <consortium name="EnsemblPlants"/>
        </authorList>
    </citation>
    <scope>IDENTIFICATION</scope>
</reference>
<accession>A0A453REY2</accession>